<dbReference type="PROSITE" id="PS50931">
    <property type="entry name" value="HTH_LYSR"/>
    <property type="match status" value="1"/>
</dbReference>
<keyword evidence="2" id="KW-0805">Transcription regulation</keyword>
<dbReference type="PRINTS" id="PR00039">
    <property type="entry name" value="HTHLYSR"/>
</dbReference>
<dbReference type="CDD" id="cd08422">
    <property type="entry name" value="PBP2_CrgA_like"/>
    <property type="match status" value="1"/>
</dbReference>
<protein>
    <submittedName>
        <fullName evidence="6">LysR family transcriptional regulator</fullName>
    </submittedName>
</protein>
<dbReference type="InterPro" id="IPR036388">
    <property type="entry name" value="WH-like_DNA-bd_sf"/>
</dbReference>
<dbReference type="InterPro" id="IPR036390">
    <property type="entry name" value="WH_DNA-bd_sf"/>
</dbReference>
<dbReference type="PANTHER" id="PTHR30537">
    <property type="entry name" value="HTH-TYPE TRANSCRIPTIONAL REGULATOR"/>
    <property type="match status" value="1"/>
</dbReference>
<dbReference type="Gene3D" id="1.10.10.10">
    <property type="entry name" value="Winged helix-like DNA-binding domain superfamily/Winged helix DNA-binding domain"/>
    <property type="match status" value="1"/>
</dbReference>
<evidence type="ECO:0000256" key="2">
    <source>
        <dbReference type="ARBA" id="ARBA00023015"/>
    </source>
</evidence>
<evidence type="ECO:0000313" key="7">
    <source>
        <dbReference type="Proteomes" id="UP001269144"/>
    </source>
</evidence>
<dbReference type="SUPFAM" id="SSF46785">
    <property type="entry name" value="Winged helix' DNA-binding domain"/>
    <property type="match status" value="1"/>
</dbReference>
<dbReference type="Proteomes" id="UP001269144">
    <property type="component" value="Unassembled WGS sequence"/>
</dbReference>
<evidence type="ECO:0000256" key="1">
    <source>
        <dbReference type="ARBA" id="ARBA00009437"/>
    </source>
</evidence>
<keyword evidence="4" id="KW-0804">Transcription</keyword>
<dbReference type="InterPro" id="IPR000847">
    <property type="entry name" value="LysR_HTH_N"/>
</dbReference>
<comment type="similarity">
    <text evidence="1">Belongs to the LysR transcriptional regulatory family.</text>
</comment>
<dbReference type="RefSeq" id="WP_311159913.1">
    <property type="nucleotide sequence ID" value="NZ_JAVQLW010000001.1"/>
</dbReference>
<dbReference type="InterPro" id="IPR005119">
    <property type="entry name" value="LysR_subst-bd"/>
</dbReference>
<dbReference type="EMBL" id="JAVQLW010000001">
    <property type="protein sequence ID" value="MDS9467744.1"/>
    <property type="molecule type" value="Genomic_DNA"/>
</dbReference>
<evidence type="ECO:0000259" key="5">
    <source>
        <dbReference type="PROSITE" id="PS50931"/>
    </source>
</evidence>
<dbReference type="Pfam" id="PF00126">
    <property type="entry name" value="HTH_1"/>
    <property type="match status" value="1"/>
</dbReference>
<organism evidence="6 7">
    <name type="scientific">Paracoccus aurantius</name>
    <dbReference type="NCBI Taxonomy" id="3073814"/>
    <lineage>
        <taxon>Bacteria</taxon>
        <taxon>Pseudomonadati</taxon>
        <taxon>Pseudomonadota</taxon>
        <taxon>Alphaproteobacteria</taxon>
        <taxon>Rhodobacterales</taxon>
        <taxon>Paracoccaceae</taxon>
        <taxon>Paracoccus</taxon>
    </lineage>
</organism>
<feature type="domain" description="HTH lysR-type" evidence="5">
    <location>
        <begin position="17"/>
        <end position="74"/>
    </location>
</feature>
<reference evidence="7" key="1">
    <citation type="submission" date="2023-07" db="EMBL/GenBank/DDBJ databases">
        <title>Paracoccus sp. MBLB3053 whole genome sequence.</title>
        <authorList>
            <person name="Hwang C.Y."/>
            <person name="Cho E.-S."/>
            <person name="Seo M.-J."/>
        </authorList>
    </citation>
    <scope>NUCLEOTIDE SEQUENCE [LARGE SCALE GENOMIC DNA]</scope>
    <source>
        <strain evidence="7">MBLB3053</strain>
    </source>
</reference>
<keyword evidence="3" id="KW-0238">DNA-binding</keyword>
<dbReference type="PANTHER" id="PTHR30537:SF81">
    <property type="entry name" value="TRANSCRIPTIONAL REGULATOR-RELATED"/>
    <property type="match status" value="1"/>
</dbReference>
<dbReference type="InterPro" id="IPR058163">
    <property type="entry name" value="LysR-type_TF_proteobact-type"/>
</dbReference>
<dbReference type="Gene3D" id="3.40.190.290">
    <property type="match status" value="1"/>
</dbReference>
<evidence type="ECO:0000313" key="6">
    <source>
        <dbReference type="EMBL" id="MDS9467744.1"/>
    </source>
</evidence>
<gene>
    <name evidence="6" type="ORF">RGQ15_09215</name>
</gene>
<evidence type="ECO:0000256" key="3">
    <source>
        <dbReference type="ARBA" id="ARBA00023125"/>
    </source>
</evidence>
<proteinExistence type="inferred from homology"/>
<dbReference type="Pfam" id="PF03466">
    <property type="entry name" value="LysR_substrate"/>
    <property type="match status" value="1"/>
</dbReference>
<name>A0ABU2HRQ8_9RHOB</name>
<keyword evidence="7" id="KW-1185">Reference proteome</keyword>
<accession>A0ABU2HRQ8</accession>
<comment type="caution">
    <text evidence="6">The sequence shown here is derived from an EMBL/GenBank/DDBJ whole genome shotgun (WGS) entry which is preliminary data.</text>
</comment>
<sequence length="325" mass="35613">MALDDRHSSPIFPRMRYDLDDLETFLAVLELGTVTAAAARMNLSKSVISKRITDLEATLGAALFRRSAGRIAPTEAALRLAERLRPALNELVAAAESTAWDMDGVAPLRGSLSISAPMSFGILHLGPIIARFAAQNPELSISVDYDDRTRDLAREGFDIAIRIGKLRDNALMQRKLCEDESVACASPIYLDAHGRPESLADLRDHQVIGYSHQPNSQLWQFQDRERYVSPLVEGRITVNNGEAIRDLAIAGLGLAMLPGFIVAPALADGRLERILSGQPTRRMPIVAVWPPVNPIPAKLRRFIDHVAAELKEPPWRKAAAPALLG</sequence>
<evidence type="ECO:0000256" key="4">
    <source>
        <dbReference type="ARBA" id="ARBA00023163"/>
    </source>
</evidence>
<dbReference type="SUPFAM" id="SSF53850">
    <property type="entry name" value="Periplasmic binding protein-like II"/>
    <property type="match status" value="1"/>
</dbReference>